<feature type="non-terminal residue" evidence="9">
    <location>
        <position position="69"/>
    </location>
</feature>
<dbReference type="PANTHER" id="PTHR46373:SF2">
    <property type="entry name" value="RWP-RK DOMAIN-CONTAINING PROTEIN"/>
    <property type="match status" value="1"/>
</dbReference>
<evidence type="ECO:0000259" key="7">
    <source>
        <dbReference type="PROSITE" id="PS51519"/>
    </source>
</evidence>
<dbReference type="InParanoid" id="D8R0I0"/>
<evidence type="ECO:0000256" key="1">
    <source>
        <dbReference type="ARBA" id="ARBA00004049"/>
    </source>
</evidence>
<dbReference type="InterPro" id="IPR003035">
    <property type="entry name" value="RWP-RK_dom"/>
</dbReference>
<organism evidence="10">
    <name type="scientific">Selaginella moellendorffii</name>
    <name type="common">Spikemoss</name>
    <dbReference type="NCBI Taxonomy" id="88036"/>
    <lineage>
        <taxon>Eukaryota</taxon>
        <taxon>Viridiplantae</taxon>
        <taxon>Streptophyta</taxon>
        <taxon>Embryophyta</taxon>
        <taxon>Tracheophyta</taxon>
        <taxon>Lycopodiopsida</taxon>
        <taxon>Selaginellales</taxon>
        <taxon>Selaginellaceae</taxon>
        <taxon>Selaginella</taxon>
    </lineage>
</organism>
<keyword evidence="10" id="KW-1185">Reference proteome</keyword>
<dbReference type="KEGG" id="smo:SELMODRAFT_73109"/>
<evidence type="ECO:0000313" key="10">
    <source>
        <dbReference type="Proteomes" id="UP000001514"/>
    </source>
</evidence>
<evidence type="ECO:0000256" key="5">
    <source>
        <dbReference type="ARBA" id="ARBA00023163"/>
    </source>
</evidence>
<feature type="non-terminal residue" evidence="9">
    <location>
        <position position="1"/>
    </location>
</feature>
<dbReference type="KEGG" id="smo:SELMODRAFT_73110"/>
<dbReference type="eggNOG" id="ENOG502QSPQ">
    <property type="taxonomic scope" value="Eukaryota"/>
</dbReference>
<dbReference type="AlphaFoldDB" id="D8R0I0"/>
<dbReference type="Gramene" id="EFJ09375">
    <property type="protein sequence ID" value="EFJ09375"/>
    <property type="gene ID" value="SELMODRAFT_73109"/>
</dbReference>
<protein>
    <recommendedName>
        <fullName evidence="7">RWP-RK domain-containing protein</fullName>
    </recommendedName>
</protein>
<dbReference type="InterPro" id="IPR044607">
    <property type="entry name" value="RKD-like"/>
</dbReference>
<dbReference type="Pfam" id="PF02042">
    <property type="entry name" value="RWP-RK"/>
    <property type="match status" value="1"/>
</dbReference>
<name>D8R0I0_SELML</name>
<accession>D8R0I0</accession>
<evidence type="ECO:0000256" key="2">
    <source>
        <dbReference type="ARBA" id="ARBA00023015"/>
    </source>
</evidence>
<dbReference type="PANTHER" id="PTHR46373">
    <property type="entry name" value="PROTEIN RKD4"/>
    <property type="match status" value="1"/>
</dbReference>
<dbReference type="STRING" id="88036.D8R0I0"/>
<dbReference type="GO" id="GO:0003677">
    <property type="term" value="F:DNA binding"/>
    <property type="evidence" value="ECO:0007669"/>
    <property type="project" value="UniProtKB-KW"/>
</dbReference>
<evidence type="ECO:0000256" key="4">
    <source>
        <dbReference type="ARBA" id="ARBA00023125"/>
    </source>
</evidence>
<evidence type="ECO:0000313" key="8">
    <source>
        <dbReference type="EMBL" id="EFJ09375.1"/>
    </source>
</evidence>
<dbReference type="Gramene" id="EFJ34977">
    <property type="protein sequence ID" value="EFJ34977"/>
    <property type="gene ID" value="SELMODRAFT_73110"/>
</dbReference>
<evidence type="ECO:0000256" key="6">
    <source>
        <dbReference type="ARBA" id="ARBA00023242"/>
    </source>
</evidence>
<dbReference type="HOGENOM" id="CLU_204277_0_0_1"/>
<proteinExistence type="predicted"/>
<keyword evidence="5" id="KW-0804">Transcription</keyword>
<keyword evidence="6" id="KW-0539">Nucleus</keyword>
<dbReference type="EMBL" id="GL377663">
    <property type="protein sequence ID" value="EFJ09375.1"/>
    <property type="molecule type" value="Genomic_DNA"/>
</dbReference>
<reference evidence="9 10" key="1">
    <citation type="journal article" date="2011" name="Science">
        <title>The Selaginella genome identifies genetic changes associated with the evolution of vascular plants.</title>
        <authorList>
            <person name="Banks J.A."/>
            <person name="Nishiyama T."/>
            <person name="Hasebe M."/>
            <person name="Bowman J.L."/>
            <person name="Gribskov M."/>
            <person name="dePamphilis C."/>
            <person name="Albert V.A."/>
            <person name="Aono N."/>
            <person name="Aoyama T."/>
            <person name="Ambrose B.A."/>
            <person name="Ashton N.W."/>
            <person name="Axtell M.J."/>
            <person name="Barker E."/>
            <person name="Barker M.S."/>
            <person name="Bennetzen J.L."/>
            <person name="Bonawitz N.D."/>
            <person name="Chapple C."/>
            <person name="Cheng C."/>
            <person name="Correa L.G."/>
            <person name="Dacre M."/>
            <person name="DeBarry J."/>
            <person name="Dreyer I."/>
            <person name="Elias M."/>
            <person name="Engstrom E.M."/>
            <person name="Estelle M."/>
            <person name="Feng L."/>
            <person name="Finet C."/>
            <person name="Floyd S.K."/>
            <person name="Frommer W.B."/>
            <person name="Fujita T."/>
            <person name="Gramzow L."/>
            <person name="Gutensohn M."/>
            <person name="Harholt J."/>
            <person name="Hattori M."/>
            <person name="Heyl A."/>
            <person name="Hirai T."/>
            <person name="Hiwatashi Y."/>
            <person name="Ishikawa M."/>
            <person name="Iwata M."/>
            <person name="Karol K.G."/>
            <person name="Koehler B."/>
            <person name="Kolukisaoglu U."/>
            <person name="Kubo M."/>
            <person name="Kurata T."/>
            <person name="Lalonde S."/>
            <person name="Li K."/>
            <person name="Li Y."/>
            <person name="Litt A."/>
            <person name="Lyons E."/>
            <person name="Manning G."/>
            <person name="Maruyama T."/>
            <person name="Michael T.P."/>
            <person name="Mikami K."/>
            <person name="Miyazaki S."/>
            <person name="Morinaga S."/>
            <person name="Murata T."/>
            <person name="Mueller-Roeber B."/>
            <person name="Nelson D.R."/>
            <person name="Obara M."/>
            <person name="Oguri Y."/>
            <person name="Olmstead R.G."/>
            <person name="Onodera N."/>
            <person name="Petersen B.L."/>
            <person name="Pils B."/>
            <person name="Prigge M."/>
            <person name="Rensing S.A."/>
            <person name="Riano-Pachon D.M."/>
            <person name="Roberts A.W."/>
            <person name="Sato Y."/>
            <person name="Scheller H.V."/>
            <person name="Schulz B."/>
            <person name="Schulz C."/>
            <person name="Shakirov E.V."/>
            <person name="Shibagaki N."/>
            <person name="Shinohara N."/>
            <person name="Shippen D.E."/>
            <person name="Soerensen I."/>
            <person name="Sotooka R."/>
            <person name="Sugimoto N."/>
            <person name="Sugita M."/>
            <person name="Sumikawa N."/>
            <person name="Tanurdzic M."/>
            <person name="Theissen G."/>
            <person name="Ulvskov P."/>
            <person name="Wakazuki S."/>
            <person name="Weng J.K."/>
            <person name="Willats W.W."/>
            <person name="Wipf D."/>
            <person name="Wolf P.G."/>
            <person name="Yang L."/>
            <person name="Zimmer A.D."/>
            <person name="Zhu Q."/>
            <person name="Mitros T."/>
            <person name="Hellsten U."/>
            <person name="Loque D."/>
            <person name="Otillar R."/>
            <person name="Salamov A."/>
            <person name="Schmutz J."/>
            <person name="Shapiro H."/>
            <person name="Lindquist E."/>
            <person name="Lucas S."/>
            <person name="Rokhsar D."/>
            <person name="Grigoriev I.V."/>
        </authorList>
    </citation>
    <scope>NUCLEOTIDE SEQUENCE [LARGE SCALE GENOMIC DNA]</scope>
</reference>
<sequence length="69" mass="8049">VTCSGFRGPTERMMDISLEDLSRYFTMPITQASKELKVGLTVLKKRCREFGIPRWPHRKLKSLESLIHK</sequence>
<dbReference type="Proteomes" id="UP000001514">
    <property type="component" value="Unassembled WGS sequence"/>
</dbReference>
<evidence type="ECO:0000313" key="9">
    <source>
        <dbReference type="EMBL" id="EFJ34977.1"/>
    </source>
</evidence>
<evidence type="ECO:0000256" key="3">
    <source>
        <dbReference type="ARBA" id="ARBA00023054"/>
    </source>
</evidence>
<keyword evidence="4" id="KW-0238">DNA-binding</keyword>
<dbReference type="EMBL" id="GL377569">
    <property type="protein sequence ID" value="EFJ34977.1"/>
    <property type="molecule type" value="Genomic_DNA"/>
</dbReference>
<keyword evidence="2" id="KW-0805">Transcription regulation</keyword>
<dbReference type="PROSITE" id="PS51519">
    <property type="entry name" value="RWP_RK"/>
    <property type="match status" value="1"/>
</dbReference>
<dbReference type="GO" id="GO:0003700">
    <property type="term" value="F:DNA-binding transcription factor activity"/>
    <property type="evidence" value="ECO:0007669"/>
    <property type="project" value="InterPro"/>
</dbReference>
<gene>
    <name evidence="8" type="ORF">SELMODRAFT_73109</name>
    <name evidence="9" type="ORF">SELMODRAFT_73110</name>
</gene>
<comment type="function">
    <text evidence="1">Putative transcription factor.</text>
</comment>
<keyword evidence="3" id="KW-0175">Coiled coil</keyword>
<feature type="domain" description="RWP-RK" evidence="7">
    <location>
        <begin position="1"/>
        <end position="69"/>
    </location>
</feature>